<dbReference type="AlphaFoldDB" id="A0A2H3L716"/>
<evidence type="ECO:0000313" key="2">
    <source>
        <dbReference type="Proteomes" id="UP000220922"/>
    </source>
</evidence>
<name>A0A2H3L716_9CHLR</name>
<gene>
    <name evidence="1" type="ORF">A9Q02_13795</name>
</gene>
<keyword evidence="2" id="KW-1185">Reference proteome</keyword>
<organism evidence="1 2">
    <name type="scientific">Candidatus Chloroploca asiatica</name>
    <dbReference type="NCBI Taxonomy" id="1506545"/>
    <lineage>
        <taxon>Bacteria</taxon>
        <taxon>Bacillati</taxon>
        <taxon>Chloroflexota</taxon>
        <taxon>Chloroflexia</taxon>
        <taxon>Chloroflexales</taxon>
        <taxon>Chloroflexineae</taxon>
        <taxon>Oscillochloridaceae</taxon>
        <taxon>Candidatus Chloroploca</taxon>
    </lineage>
</organism>
<evidence type="ECO:0000313" key="1">
    <source>
        <dbReference type="EMBL" id="PDV99029.1"/>
    </source>
</evidence>
<comment type="caution">
    <text evidence="1">The sequence shown here is derived from an EMBL/GenBank/DDBJ whole genome shotgun (WGS) entry which is preliminary data.</text>
</comment>
<accession>A0A2H3L716</accession>
<dbReference type="EMBL" id="LYXE01000085">
    <property type="protein sequence ID" value="PDV99029.1"/>
    <property type="molecule type" value="Genomic_DNA"/>
</dbReference>
<proteinExistence type="predicted"/>
<dbReference type="OrthoDB" id="148539at2"/>
<reference evidence="1 2" key="1">
    <citation type="submission" date="2016-05" db="EMBL/GenBank/DDBJ databases">
        <authorList>
            <person name="Lavstsen T."/>
            <person name="Jespersen J.S."/>
        </authorList>
    </citation>
    <scope>NUCLEOTIDE SEQUENCE [LARGE SCALE GENOMIC DNA]</scope>
    <source>
        <strain evidence="1 2">B7-9</strain>
    </source>
</reference>
<protein>
    <recommendedName>
        <fullName evidence="3">DUF2268 domain-containing protein</fullName>
    </recommendedName>
</protein>
<dbReference type="RefSeq" id="WP_097652512.1">
    <property type="nucleotide sequence ID" value="NZ_LYXE01000085.1"/>
</dbReference>
<evidence type="ECO:0008006" key="3">
    <source>
        <dbReference type="Google" id="ProtNLM"/>
    </source>
</evidence>
<dbReference type="Proteomes" id="UP000220922">
    <property type="component" value="Unassembled WGS sequence"/>
</dbReference>
<sequence>MSSWPRIPQSALGPLALGSLLILLAALFAGGRTTTRFAPNSAVQLPAGVERPIPPGATPTPWPLSGTYTGQMGMLRLAVAEGLLDPQAQENLVTDLDQALAYVVQRTAMAPHSPLDVYVGLEPGCGLHGIAYTDVRRVQVFTCPTLPLNRAVNILAHEFVHQLCHDRYGDRHLQADLVLAEGIATWGAGRYWLGDAPHFRAFVAPWLRRGEELPLGLSYVGLPISDMNKLYYQWASFVEYLIETYGREAFDALYVTGQGRPGSADYVGIYGRNFDELEAAWKAWVLQG</sequence>